<dbReference type="AlphaFoldDB" id="A0A1D6NCG4"/>
<reference evidence="1" key="1">
    <citation type="submission" date="2015-12" db="EMBL/GenBank/DDBJ databases">
        <title>Update maize B73 reference genome by single molecule sequencing technologies.</title>
        <authorList>
            <consortium name="Maize Genome Sequencing Project"/>
            <person name="Ware D."/>
        </authorList>
    </citation>
    <scope>NUCLEOTIDE SEQUENCE [LARGE SCALE GENOMIC DNA]</scope>
    <source>
        <tissue evidence="1">Seedling</tissue>
    </source>
</reference>
<dbReference type="EMBL" id="CM007649">
    <property type="protein sequence ID" value="ONM38172.1"/>
    <property type="molecule type" value="Genomic_DNA"/>
</dbReference>
<gene>
    <name evidence="1" type="ORF">ZEAMMB73_Zm00001d043473</name>
</gene>
<sequence>MHEHDACSRVASWEDYTYMEHTRYNLVSVHMFCPFIQNKEQCIYLNEAFCIMSTKKMLHQIQLELQLTHLTFWKRIGLNFIVHSDC</sequence>
<name>A0A1D6NCG4_MAIZE</name>
<accession>A0A1D6NCG4</accession>
<proteinExistence type="predicted"/>
<evidence type="ECO:0000313" key="1">
    <source>
        <dbReference type="EMBL" id="ONM38172.1"/>
    </source>
</evidence>
<protein>
    <submittedName>
        <fullName evidence="1">Putative sugar phosphate/phosphate translocator</fullName>
    </submittedName>
</protein>
<organism evidence="1">
    <name type="scientific">Zea mays</name>
    <name type="common">Maize</name>
    <dbReference type="NCBI Taxonomy" id="4577"/>
    <lineage>
        <taxon>Eukaryota</taxon>
        <taxon>Viridiplantae</taxon>
        <taxon>Streptophyta</taxon>
        <taxon>Embryophyta</taxon>
        <taxon>Tracheophyta</taxon>
        <taxon>Spermatophyta</taxon>
        <taxon>Magnoliopsida</taxon>
        <taxon>Liliopsida</taxon>
        <taxon>Poales</taxon>
        <taxon>Poaceae</taxon>
        <taxon>PACMAD clade</taxon>
        <taxon>Panicoideae</taxon>
        <taxon>Andropogonodae</taxon>
        <taxon>Andropogoneae</taxon>
        <taxon>Tripsacinae</taxon>
        <taxon>Zea</taxon>
    </lineage>
</organism>